<dbReference type="PANTHER" id="PTHR42920:SF11">
    <property type="entry name" value="INNER MEMBRANE PROTEIN YTFF"/>
    <property type="match status" value="1"/>
</dbReference>
<dbReference type="PANTHER" id="PTHR42920">
    <property type="entry name" value="OS03G0707200 PROTEIN-RELATED"/>
    <property type="match status" value="1"/>
</dbReference>
<dbReference type="RefSeq" id="WP_247029549.1">
    <property type="nucleotide sequence ID" value="NZ_JALKCH010000007.1"/>
</dbReference>
<evidence type="ECO:0000256" key="3">
    <source>
        <dbReference type="ARBA" id="ARBA00022692"/>
    </source>
</evidence>
<organism evidence="8 9">
    <name type="scientific">Ancylobacter crimeensis</name>
    <dbReference type="NCBI Taxonomy" id="2579147"/>
    <lineage>
        <taxon>Bacteria</taxon>
        <taxon>Pseudomonadati</taxon>
        <taxon>Pseudomonadota</taxon>
        <taxon>Alphaproteobacteria</taxon>
        <taxon>Hyphomicrobiales</taxon>
        <taxon>Xanthobacteraceae</taxon>
        <taxon>Ancylobacter</taxon>
    </lineage>
</organism>
<evidence type="ECO:0000256" key="5">
    <source>
        <dbReference type="ARBA" id="ARBA00023136"/>
    </source>
</evidence>
<proteinExistence type="predicted"/>
<dbReference type="Pfam" id="PF00892">
    <property type="entry name" value="EamA"/>
    <property type="match status" value="2"/>
</dbReference>
<name>A0ABT0DCH2_9HYPH</name>
<keyword evidence="9" id="KW-1185">Reference proteome</keyword>
<dbReference type="SUPFAM" id="SSF103481">
    <property type="entry name" value="Multidrug resistance efflux transporter EmrE"/>
    <property type="match status" value="2"/>
</dbReference>
<dbReference type="InterPro" id="IPR000620">
    <property type="entry name" value="EamA_dom"/>
</dbReference>
<comment type="subcellular location">
    <subcellularLocation>
        <location evidence="1">Cell membrane</location>
        <topology evidence="1">Multi-pass membrane protein</topology>
    </subcellularLocation>
</comment>
<keyword evidence="4 6" id="KW-1133">Transmembrane helix</keyword>
<feature type="transmembrane region" description="Helical" evidence="6">
    <location>
        <begin position="122"/>
        <end position="140"/>
    </location>
</feature>
<feature type="transmembrane region" description="Helical" evidence="6">
    <location>
        <begin position="275"/>
        <end position="292"/>
    </location>
</feature>
<evidence type="ECO:0000259" key="7">
    <source>
        <dbReference type="Pfam" id="PF00892"/>
    </source>
</evidence>
<sequence length="304" mass="32782">MRRPLILLALLATPLFFTSNIIVGRSVGGVIAPWQLAFWRWFFALAILLPIALPSLIRHRAVLTAQWKTIVLMGFIVMVLCGGNSYWGLEYTTATNATLIYASSNIMVVVLDAIVMRQRLPLLRILGAIAGFSGIVLITLQGEPGRLLHLSFNIGDLAFLAGAISWAFYALMLRDGPLVRIGPVPTFAATNIAGLILLAPFALAEHFFGTRPGPVGFEAWSAVAFLATIPSVAVFLMFQYCTREAGPTITAMFGYLMPVYGVVLAALLLGERLHGFHAAGFVLILGGVILATRPPRLPRPPASG</sequence>
<protein>
    <submittedName>
        <fullName evidence="8">DMT family transporter</fullName>
    </submittedName>
</protein>
<evidence type="ECO:0000256" key="1">
    <source>
        <dbReference type="ARBA" id="ARBA00004651"/>
    </source>
</evidence>
<evidence type="ECO:0000256" key="6">
    <source>
        <dbReference type="SAM" id="Phobius"/>
    </source>
</evidence>
<feature type="transmembrane region" description="Helical" evidence="6">
    <location>
        <begin position="152"/>
        <end position="172"/>
    </location>
</feature>
<reference evidence="8 9" key="1">
    <citation type="submission" date="2022-04" db="EMBL/GenBank/DDBJ databases">
        <authorList>
            <person name="Grouzdev D.S."/>
            <person name="Pantiukh K.S."/>
            <person name="Krutkina M.S."/>
        </authorList>
    </citation>
    <scope>NUCLEOTIDE SEQUENCE [LARGE SCALE GENOMIC DNA]</scope>
    <source>
        <strain evidence="8 9">6x-1</strain>
    </source>
</reference>
<accession>A0ABT0DCH2</accession>
<dbReference type="Proteomes" id="UP001203284">
    <property type="component" value="Unassembled WGS sequence"/>
</dbReference>
<evidence type="ECO:0000256" key="2">
    <source>
        <dbReference type="ARBA" id="ARBA00022475"/>
    </source>
</evidence>
<feature type="transmembrane region" description="Helical" evidence="6">
    <location>
        <begin position="184"/>
        <end position="204"/>
    </location>
</feature>
<comment type="caution">
    <text evidence="8">The sequence shown here is derived from an EMBL/GenBank/DDBJ whole genome shotgun (WGS) entry which is preliminary data.</text>
</comment>
<dbReference type="EMBL" id="JALKCH010000007">
    <property type="protein sequence ID" value="MCK0197656.1"/>
    <property type="molecule type" value="Genomic_DNA"/>
</dbReference>
<dbReference type="InterPro" id="IPR051258">
    <property type="entry name" value="Diverse_Substrate_Transporter"/>
</dbReference>
<feature type="transmembrane region" description="Helical" evidence="6">
    <location>
        <begin position="69"/>
        <end position="87"/>
    </location>
</feature>
<feature type="domain" description="EamA" evidence="7">
    <location>
        <begin position="7"/>
        <end position="139"/>
    </location>
</feature>
<gene>
    <name evidence="8" type="ORF">MWN34_12105</name>
</gene>
<feature type="domain" description="EamA" evidence="7">
    <location>
        <begin position="154"/>
        <end position="292"/>
    </location>
</feature>
<evidence type="ECO:0000313" key="8">
    <source>
        <dbReference type="EMBL" id="MCK0197656.1"/>
    </source>
</evidence>
<dbReference type="InterPro" id="IPR037185">
    <property type="entry name" value="EmrE-like"/>
</dbReference>
<feature type="transmembrane region" description="Helical" evidence="6">
    <location>
        <begin position="250"/>
        <end position="269"/>
    </location>
</feature>
<feature type="transmembrane region" description="Helical" evidence="6">
    <location>
        <begin position="219"/>
        <end position="238"/>
    </location>
</feature>
<feature type="transmembrane region" description="Helical" evidence="6">
    <location>
        <begin position="38"/>
        <end position="57"/>
    </location>
</feature>
<evidence type="ECO:0000256" key="4">
    <source>
        <dbReference type="ARBA" id="ARBA00022989"/>
    </source>
</evidence>
<evidence type="ECO:0000313" key="9">
    <source>
        <dbReference type="Proteomes" id="UP001203284"/>
    </source>
</evidence>
<keyword evidence="3 6" id="KW-0812">Transmembrane</keyword>
<keyword evidence="2" id="KW-1003">Cell membrane</keyword>
<keyword evidence="5 6" id="KW-0472">Membrane</keyword>
<feature type="transmembrane region" description="Helical" evidence="6">
    <location>
        <begin position="99"/>
        <end position="115"/>
    </location>
</feature>